<evidence type="ECO:0000313" key="5">
    <source>
        <dbReference type="Ensembl" id="ENSCCEP00000024574.1"/>
    </source>
</evidence>
<evidence type="ECO:0000256" key="3">
    <source>
        <dbReference type="SAM" id="MobiDB-lite"/>
    </source>
</evidence>
<dbReference type="SUPFAM" id="SSF48371">
    <property type="entry name" value="ARM repeat"/>
    <property type="match status" value="1"/>
</dbReference>
<dbReference type="Gene3D" id="1.10.510.10">
    <property type="entry name" value="Transferase(Phosphotransferase) domain 1"/>
    <property type="match status" value="1"/>
</dbReference>
<evidence type="ECO:0000259" key="4">
    <source>
        <dbReference type="PROSITE" id="PS50011"/>
    </source>
</evidence>
<evidence type="ECO:0000256" key="1">
    <source>
        <dbReference type="ARBA" id="ARBA00038349"/>
    </source>
</evidence>
<comment type="similarity">
    <text evidence="1">Belongs to the protein kinase superfamily.</text>
</comment>
<dbReference type="InterPro" id="IPR000719">
    <property type="entry name" value="Prot_kinase_dom"/>
</dbReference>
<dbReference type="InterPro" id="IPR011989">
    <property type="entry name" value="ARM-like"/>
</dbReference>
<feature type="compositionally biased region" description="Polar residues" evidence="3">
    <location>
        <begin position="733"/>
        <end position="744"/>
    </location>
</feature>
<dbReference type="PANTHER" id="PTHR12984:SF15">
    <property type="entry name" value="PROTEIN-ASSOCIATING WITH THE CARBOXYL-TERMINAL DOMAIN OF EZRIN"/>
    <property type="match status" value="1"/>
</dbReference>
<reference evidence="5" key="1">
    <citation type="submission" date="2025-08" db="UniProtKB">
        <authorList>
            <consortium name="Ensembl"/>
        </authorList>
    </citation>
    <scope>IDENTIFICATION</scope>
</reference>
<feature type="domain" description="Protein kinase" evidence="4">
    <location>
        <begin position="112"/>
        <end position="364"/>
    </location>
</feature>
<sequence>MGLFGESDKLLVLYFRNTFEIKTVLKPCVVFTKCASTFISTVTPCVSGCMTGNESKISHGISYQFFQPSPCAGFLLRTSLTEENALNVNWTAPAGTKSVQRKSSFTQSLLVVRRGSLRGMGSENSALKSYTLEEPPFTLPSGHTIYPAVLQDGKLASVFVYKRDNEERVSKAAKHLKTLRHPCLLRFLSCTVEANGIHLVTERVKPLEMVLETLSAAEICAGIYDVLLALIFLHDRGNLTHNNVCLSSVFVSEDGHWKLGGMETVCNFSEATPEFLCHVKSVREQSCIPCEEMSADFKILPSSYGHARDAYAFGTTVENLLTVLNDQVSADILSSFQQTLRCTLLNPDPKCRPPLSSLLSHEFFRNDFLEVVNFLKTLTLKSEEEKTEFFKFLLDRVAGLSEELIASRLVPLLLNQLVFAEPVAVKSFLPHLLGPKKEQSGESQTSCLLSPALFQAHVIPVLLKLFEVHEEHVRMVLLSHIHAYAELFSREELKNIILPQVLLGLRDTSDSIVAITLHSLAVLVSLLGPEVVVGGERTKIFKSSAPSFMKTADLSPEGSPRHGVSNQRNQTSRPLKSSPSSVPSSANAPGKKLPVQQDNPLASKTGEQDTQPPLNGIPGSVNTLENSRSSLTTSEKPAEEWPDWSEPEETDTEKTVNIQIQPRELRGSAGPYFADHDVDEKPWDDFEPRSPSPKLSSGNCPTVTQADAAERPRPLPGTHQLSKEFKSLRLSPPTKSCHGNSWSNDKWDHEEQLGETVLPKPFQERLKSSSESGLGEEFTIKVKKKPVQDPELDWFADMIPDIKPSSALLILPEARTEAVVPTRSGGVSSREGASQTVLFSSKFAAADVIEAEAPGWGEEEELNWEDDTNW</sequence>
<evidence type="ECO:0000256" key="2">
    <source>
        <dbReference type="PROSITE-ProRule" id="PRU00103"/>
    </source>
</evidence>
<dbReference type="GO" id="GO:0005524">
    <property type="term" value="F:ATP binding"/>
    <property type="evidence" value="ECO:0007669"/>
    <property type="project" value="InterPro"/>
</dbReference>
<organism evidence="5 6">
    <name type="scientific">Cyanistes caeruleus</name>
    <name type="common">Eurasian blue tit</name>
    <name type="synonym">Parus caeruleus</name>
    <dbReference type="NCBI Taxonomy" id="156563"/>
    <lineage>
        <taxon>Eukaryota</taxon>
        <taxon>Metazoa</taxon>
        <taxon>Chordata</taxon>
        <taxon>Craniata</taxon>
        <taxon>Vertebrata</taxon>
        <taxon>Euteleostomi</taxon>
        <taxon>Archelosauria</taxon>
        <taxon>Archosauria</taxon>
        <taxon>Dinosauria</taxon>
        <taxon>Saurischia</taxon>
        <taxon>Theropoda</taxon>
        <taxon>Coelurosauria</taxon>
        <taxon>Aves</taxon>
        <taxon>Neognathae</taxon>
        <taxon>Neoaves</taxon>
        <taxon>Telluraves</taxon>
        <taxon>Australaves</taxon>
        <taxon>Passeriformes</taxon>
        <taxon>Paridae</taxon>
        <taxon>Cyanistes</taxon>
    </lineage>
</organism>
<dbReference type="InterPro" id="IPR016024">
    <property type="entry name" value="ARM-type_fold"/>
</dbReference>
<dbReference type="InterPro" id="IPR021133">
    <property type="entry name" value="HEAT_type_2"/>
</dbReference>
<accession>A0A8C0VP33</accession>
<proteinExistence type="inferred from homology"/>
<dbReference type="InterPro" id="IPR011009">
    <property type="entry name" value="Kinase-like_dom_sf"/>
</dbReference>
<dbReference type="AlphaFoldDB" id="A0A8C0VP33"/>
<dbReference type="PANTHER" id="PTHR12984">
    <property type="entry name" value="SCY1-RELATED S/T PROTEIN KINASE-LIKE"/>
    <property type="match status" value="1"/>
</dbReference>
<reference evidence="5" key="2">
    <citation type="submission" date="2025-09" db="UniProtKB">
        <authorList>
            <consortium name="Ensembl"/>
        </authorList>
    </citation>
    <scope>IDENTIFICATION</scope>
</reference>
<dbReference type="SUPFAM" id="SSF56112">
    <property type="entry name" value="Protein kinase-like (PK-like)"/>
    <property type="match status" value="1"/>
</dbReference>
<dbReference type="InterPro" id="IPR051177">
    <property type="entry name" value="CIK-Related_Protein"/>
</dbReference>
<name>A0A8C0VP33_CYACU</name>
<dbReference type="Gene3D" id="3.30.200.20">
    <property type="entry name" value="Phosphorylase Kinase, domain 1"/>
    <property type="match status" value="1"/>
</dbReference>
<dbReference type="Proteomes" id="UP000694410">
    <property type="component" value="Unplaced"/>
</dbReference>
<dbReference type="Gene3D" id="1.25.10.10">
    <property type="entry name" value="Leucine-rich Repeat Variant"/>
    <property type="match status" value="1"/>
</dbReference>
<feature type="compositionally biased region" description="Polar residues" evidence="3">
    <location>
        <begin position="693"/>
        <end position="705"/>
    </location>
</feature>
<feature type="repeat" description="HEAT" evidence="2">
    <location>
        <begin position="458"/>
        <end position="495"/>
    </location>
</feature>
<protein>
    <submittedName>
        <fullName evidence="5">SCY1 like pseudokinase 3</fullName>
    </submittedName>
</protein>
<feature type="compositionally biased region" description="Polar residues" evidence="3">
    <location>
        <begin position="620"/>
        <end position="635"/>
    </location>
</feature>
<gene>
    <name evidence="5" type="primary">SCYL3</name>
</gene>
<feature type="compositionally biased region" description="Low complexity" evidence="3">
    <location>
        <begin position="572"/>
        <end position="585"/>
    </location>
</feature>
<evidence type="ECO:0000313" key="6">
    <source>
        <dbReference type="Proteomes" id="UP000694410"/>
    </source>
</evidence>
<dbReference type="Ensembl" id="ENSCCET00000036858.1">
    <property type="protein sequence ID" value="ENSCCEP00000024574.1"/>
    <property type="gene ID" value="ENSCCEG00000021803.1"/>
</dbReference>
<dbReference type="PROSITE" id="PS50077">
    <property type="entry name" value="HEAT_REPEAT"/>
    <property type="match status" value="1"/>
</dbReference>
<dbReference type="SMART" id="SM00220">
    <property type="entry name" value="S_TKc"/>
    <property type="match status" value="1"/>
</dbReference>
<feature type="compositionally biased region" description="Basic and acidic residues" evidence="3">
    <location>
        <begin position="674"/>
        <end position="688"/>
    </location>
</feature>
<feature type="region of interest" description="Disordered" evidence="3">
    <location>
        <begin position="549"/>
        <end position="746"/>
    </location>
</feature>
<keyword evidence="6" id="KW-1185">Reference proteome</keyword>
<dbReference type="PROSITE" id="PS50011">
    <property type="entry name" value="PROTEIN_KINASE_DOM"/>
    <property type="match status" value="1"/>
</dbReference>
<feature type="compositionally biased region" description="Acidic residues" evidence="3">
    <location>
        <begin position="640"/>
        <end position="651"/>
    </location>
</feature>
<dbReference type="GO" id="GO:0004672">
    <property type="term" value="F:protein kinase activity"/>
    <property type="evidence" value="ECO:0007669"/>
    <property type="project" value="InterPro"/>
</dbReference>